<keyword evidence="2" id="KW-1003">Cell membrane</keyword>
<dbReference type="GO" id="GO:0004888">
    <property type="term" value="F:transmembrane signaling receptor activity"/>
    <property type="evidence" value="ECO:0007669"/>
    <property type="project" value="InterPro"/>
</dbReference>
<keyword evidence="1" id="KW-0813">Transport</keyword>
<keyword evidence="7" id="KW-0675">Receptor</keyword>
<proteinExistence type="predicted"/>
<organism evidence="13 14">
    <name type="scientific">Adineta ricciae</name>
    <name type="common">Rotifer</name>
    <dbReference type="NCBI Taxonomy" id="249248"/>
    <lineage>
        <taxon>Eukaryota</taxon>
        <taxon>Metazoa</taxon>
        <taxon>Spiralia</taxon>
        <taxon>Gnathifera</taxon>
        <taxon>Rotifera</taxon>
        <taxon>Eurotatoria</taxon>
        <taxon>Bdelloidea</taxon>
        <taxon>Adinetida</taxon>
        <taxon>Adinetidae</taxon>
        <taxon>Adineta</taxon>
    </lineage>
</organism>
<evidence type="ECO:0000256" key="10">
    <source>
        <dbReference type="ARBA" id="ARBA00034099"/>
    </source>
</evidence>
<evidence type="ECO:0000313" key="14">
    <source>
        <dbReference type="Proteomes" id="UP000663828"/>
    </source>
</evidence>
<dbReference type="InterPro" id="IPR036734">
    <property type="entry name" value="Neur_chan_lig-bd_sf"/>
</dbReference>
<evidence type="ECO:0000256" key="9">
    <source>
        <dbReference type="ARBA" id="ARBA00023303"/>
    </source>
</evidence>
<comment type="subcellular location">
    <subcellularLocation>
        <location evidence="10">Synaptic cell membrane</location>
        <topology evidence="10">Multi-pass membrane protein</topology>
    </subcellularLocation>
</comment>
<evidence type="ECO:0000256" key="4">
    <source>
        <dbReference type="ARBA" id="ARBA00023018"/>
    </source>
</evidence>
<dbReference type="SUPFAM" id="SSF63712">
    <property type="entry name" value="Nicotinic receptor ligand binding domain-like"/>
    <property type="match status" value="1"/>
</dbReference>
<reference evidence="13" key="1">
    <citation type="submission" date="2021-02" db="EMBL/GenBank/DDBJ databases">
        <authorList>
            <person name="Nowell W R."/>
        </authorList>
    </citation>
    <scope>NUCLEOTIDE SEQUENCE</scope>
</reference>
<feature type="chain" id="PRO_5032313075" description="Neurotransmitter-gated ion-channel ligand-binding domain-containing protein" evidence="11">
    <location>
        <begin position="22"/>
        <end position="131"/>
    </location>
</feature>
<dbReference type="GO" id="GO:0022848">
    <property type="term" value="F:acetylcholine-gated monoatomic cation-selective channel activity"/>
    <property type="evidence" value="ECO:0007669"/>
    <property type="project" value="InterPro"/>
</dbReference>
<evidence type="ECO:0000256" key="3">
    <source>
        <dbReference type="ARBA" id="ARBA00022692"/>
    </source>
</evidence>
<keyword evidence="8" id="KW-1071">Ligand-gated ion channel</keyword>
<dbReference type="Proteomes" id="UP000663828">
    <property type="component" value="Unassembled WGS sequence"/>
</dbReference>
<dbReference type="GO" id="GO:0045211">
    <property type="term" value="C:postsynaptic membrane"/>
    <property type="evidence" value="ECO:0007669"/>
    <property type="project" value="InterPro"/>
</dbReference>
<evidence type="ECO:0000256" key="8">
    <source>
        <dbReference type="ARBA" id="ARBA00023286"/>
    </source>
</evidence>
<dbReference type="InterPro" id="IPR006202">
    <property type="entry name" value="Neur_chan_lig-bd"/>
</dbReference>
<keyword evidence="14" id="KW-1185">Reference proteome</keyword>
<keyword evidence="6" id="KW-0472">Membrane</keyword>
<name>A0A816H846_ADIRI</name>
<keyword evidence="3" id="KW-0812">Transmembrane</keyword>
<evidence type="ECO:0000313" key="13">
    <source>
        <dbReference type="EMBL" id="CAF1685239.1"/>
    </source>
</evidence>
<dbReference type="PRINTS" id="PR00254">
    <property type="entry name" value="NICOTINICR"/>
</dbReference>
<dbReference type="PANTHER" id="PTHR18945">
    <property type="entry name" value="NEUROTRANSMITTER GATED ION CHANNEL"/>
    <property type="match status" value="1"/>
</dbReference>
<keyword evidence="11" id="KW-0732">Signal</keyword>
<keyword evidence="9" id="KW-0407">Ion channel</keyword>
<evidence type="ECO:0000256" key="6">
    <source>
        <dbReference type="ARBA" id="ARBA00023136"/>
    </source>
</evidence>
<evidence type="ECO:0000256" key="5">
    <source>
        <dbReference type="ARBA" id="ARBA00023065"/>
    </source>
</evidence>
<evidence type="ECO:0000256" key="1">
    <source>
        <dbReference type="ARBA" id="ARBA00022448"/>
    </source>
</evidence>
<dbReference type="InterPro" id="IPR006201">
    <property type="entry name" value="Neur_channel"/>
</dbReference>
<evidence type="ECO:0000256" key="11">
    <source>
        <dbReference type="SAM" id="SignalP"/>
    </source>
</evidence>
<keyword evidence="4" id="KW-0770">Synapse</keyword>
<protein>
    <recommendedName>
        <fullName evidence="12">Neurotransmitter-gated ion-channel ligand-binding domain-containing protein</fullName>
    </recommendedName>
</protein>
<dbReference type="Pfam" id="PF02931">
    <property type="entry name" value="Neur_chan_LBD"/>
    <property type="match status" value="1"/>
</dbReference>
<evidence type="ECO:0000256" key="2">
    <source>
        <dbReference type="ARBA" id="ARBA00022475"/>
    </source>
</evidence>
<comment type="caution">
    <text evidence="13">The sequence shown here is derived from an EMBL/GenBank/DDBJ whole genome shotgun (WGS) entry which is preliminary data.</text>
</comment>
<evidence type="ECO:0000256" key="7">
    <source>
        <dbReference type="ARBA" id="ARBA00023170"/>
    </source>
</evidence>
<sequence>MICLTTIFIHFLVLIWFGVDANAEAKRLLHELMKDYNRYVLPVPSINQTVNVKLGLKLSQLSDIDERNQIMTTNVWLEHEWTDYKLTWIPSQYGDIDVVEIPSSDIWVPDIVLYNNADGTYEVNTITKAHV</sequence>
<dbReference type="EMBL" id="CAJNOR010016517">
    <property type="protein sequence ID" value="CAF1685239.1"/>
    <property type="molecule type" value="Genomic_DNA"/>
</dbReference>
<dbReference type="PRINTS" id="PR00252">
    <property type="entry name" value="NRIONCHANNEL"/>
</dbReference>
<evidence type="ECO:0000259" key="12">
    <source>
        <dbReference type="Pfam" id="PF02931"/>
    </source>
</evidence>
<gene>
    <name evidence="13" type="ORF">XAT740_LOCUS61716</name>
</gene>
<keyword evidence="5" id="KW-0406">Ion transport</keyword>
<accession>A0A816H846</accession>
<feature type="domain" description="Neurotransmitter-gated ion-channel ligand-binding" evidence="12">
    <location>
        <begin position="26"/>
        <end position="126"/>
    </location>
</feature>
<dbReference type="AlphaFoldDB" id="A0A816H846"/>
<dbReference type="InterPro" id="IPR002394">
    <property type="entry name" value="Nicotinic_acetylcholine_rcpt"/>
</dbReference>
<feature type="signal peptide" evidence="11">
    <location>
        <begin position="1"/>
        <end position="21"/>
    </location>
</feature>
<dbReference type="Gene3D" id="2.70.170.10">
    <property type="entry name" value="Neurotransmitter-gated ion-channel ligand-binding domain"/>
    <property type="match status" value="1"/>
</dbReference>
<feature type="non-terminal residue" evidence="13">
    <location>
        <position position="131"/>
    </location>
</feature>